<keyword evidence="11" id="KW-1185">Reference proteome</keyword>
<keyword evidence="6 7" id="KW-0998">Cell outer membrane</keyword>
<comment type="subcellular location">
    <subcellularLocation>
        <location evidence="1 7">Cell outer membrane</location>
        <topology evidence="1 7">Multi-pass membrane protein</topology>
    </subcellularLocation>
</comment>
<evidence type="ECO:0000256" key="2">
    <source>
        <dbReference type="ARBA" id="ARBA00022448"/>
    </source>
</evidence>
<keyword evidence="2 7" id="KW-0813">Transport</keyword>
<dbReference type="RefSeq" id="WP_109264118.1">
    <property type="nucleotide sequence ID" value="NZ_QEWP01000006.1"/>
</dbReference>
<proteinExistence type="inferred from homology"/>
<dbReference type="NCBIfam" id="TIGR04057">
    <property type="entry name" value="SusC_RagA_signa"/>
    <property type="match status" value="1"/>
</dbReference>
<comment type="similarity">
    <text evidence="7">Belongs to the TonB-dependent receptor family.</text>
</comment>
<evidence type="ECO:0000313" key="11">
    <source>
        <dbReference type="Proteomes" id="UP000244956"/>
    </source>
</evidence>
<evidence type="ECO:0000256" key="7">
    <source>
        <dbReference type="PROSITE-ProRule" id="PRU01360"/>
    </source>
</evidence>
<feature type="signal peptide" evidence="8">
    <location>
        <begin position="1"/>
        <end position="28"/>
    </location>
</feature>
<keyword evidence="3 7" id="KW-1134">Transmembrane beta strand</keyword>
<evidence type="ECO:0000256" key="3">
    <source>
        <dbReference type="ARBA" id="ARBA00022452"/>
    </source>
</evidence>
<dbReference type="GO" id="GO:0009279">
    <property type="term" value="C:cell outer membrane"/>
    <property type="evidence" value="ECO:0007669"/>
    <property type="project" value="UniProtKB-SubCell"/>
</dbReference>
<dbReference type="InterPro" id="IPR037066">
    <property type="entry name" value="Plug_dom_sf"/>
</dbReference>
<dbReference type="Pfam" id="PF13715">
    <property type="entry name" value="CarbopepD_reg_2"/>
    <property type="match status" value="1"/>
</dbReference>
<dbReference type="SUPFAM" id="SSF49464">
    <property type="entry name" value="Carboxypeptidase regulatory domain-like"/>
    <property type="match status" value="1"/>
</dbReference>
<dbReference type="SUPFAM" id="SSF56935">
    <property type="entry name" value="Porins"/>
    <property type="match status" value="1"/>
</dbReference>
<dbReference type="EMBL" id="QEWP01000006">
    <property type="protein sequence ID" value="PWD99578.1"/>
    <property type="molecule type" value="Genomic_DNA"/>
</dbReference>
<gene>
    <name evidence="10" type="ORF">DDZ16_08990</name>
</gene>
<dbReference type="Pfam" id="PF07715">
    <property type="entry name" value="Plug"/>
    <property type="match status" value="1"/>
</dbReference>
<evidence type="ECO:0000259" key="9">
    <source>
        <dbReference type="Pfam" id="PF07715"/>
    </source>
</evidence>
<organism evidence="10 11">
    <name type="scientific">Marinilabilia rubra</name>
    <dbReference type="NCBI Taxonomy" id="2162893"/>
    <lineage>
        <taxon>Bacteria</taxon>
        <taxon>Pseudomonadati</taxon>
        <taxon>Bacteroidota</taxon>
        <taxon>Bacteroidia</taxon>
        <taxon>Marinilabiliales</taxon>
        <taxon>Marinilabiliaceae</taxon>
        <taxon>Marinilabilia</taxon>
    </lineage>
</organism>
<dbReference type="InterPro" id="IPR036942">
    <property type="entry name" value="Beta-barrel_TonB_sf"/>
</dbReference>
<dbReference type="NCBIfam" id="TIGR04056">
    <property type="entry name" value="OMP_RagA_SusC"/>
    <property type="match status" value="1"/>
</dbReference>
<evidence type="ECO:0000256" key="8">
    <source>
        <dbReference type="SAM" id="SignalP"/>
    </source>
</evidence>
<evidence type="ECO:0000313" key="10">
    <source>
        <dbReference type="EMBL" id="PWD99578.1"/>
    </source>
</evidence>
<dbReference type="Gene3D" id="2.170.130.10">
    <property type="entry name" value="TonB-dependent receptor, plug domain"/>
    <property type="match status" value="1"/>
</dbReference>
<evidence type="ECO:0000256" key="6">
    <source>
        <dbReference type="ARBA" id="ARBA00023237"/>
    </source>
</evidence>
<dbReference type="Gene3D" id="2.60.40.1120">
    <property type="entry name" value="Carboxypeptidase-like, regulatory domain"/>
    <property type="match status" value="1"/>
</dbReference>
<dbReference type="AlphaFoldDB" id="A0A2U2B936"/>
<dbReference type="Gene3D" id="2.40.170.20">
    <property type="entry name" value="TonB-dependent receptor, beta-barrel domain"/>
    <property type="match status" value="1"/>
</dbReference>
<evidence type="ECO:0000256" key="4">
    <source>
        <dbReference type="ARBA" id="ARBA00022692"/>
    </source>
</evidence>
<dbReference type="InterPro" id="IPR023997">
    <property type="entry name" value="TonB-dep_OMP_SusC/RagA_CS"/>
</dbReference>
<comment type="caution">
    <text evidence="10">The sequence shown here is derived from an EMBL/GenBank/DDBJ whole genome shotgun (WGS) entry which is preliminary data.</text>
</comment>
<keyword evidence="5 7" id="KW-0472">Membrane</keyword>
<dbReference type="InterPro" id="IPR039426">
    <property type="entry name" value="TonB-dep_rcpt-like"/>
</dbReference>
<dbReference type="InterPro" id="IPR023996">
    <property type="entry name" value="TonB-dep_OMP_SusC/RagA"/>
</dbReference>
<keyword evidence="8" id="KW-0732">Signal</keyword>
<evidence type="ECO:0000256" key="1">
    <source>
        <dbReference type="ARBA" id="ARBA00004571"/>
    </source>
</evidence>
<sequence>MKKIHFKKTFHYSLLCLWFLAISAFASAQEKTISGTVTDTQGEPLVGVTIVASGTQNGTISDTNGHYSLSVSDEVQFLEFSFIGMKNKRVNIGRRSTIDVVMESEEFAMDEVVVIGYGTKTKADLVTSVAQVKADEVIKDRPIPSATNALQGTVAGVNVTTDRGIPGEGFEISIRGQSSVNYAGVHVVLDGVPSDMSAIYDLNPSDIESMSVLKDAASTAIYGSRGAGGVILVTTKKANKAGISVNYTGNVSLQKPATHPEFASPYDVAVAGNLAYENSGRNPRFTTEHLNAIQDPAIDAIVNETGEEWLFAANTDWFDLMFDQAMQQTHNIAISGGGQKTKYRLSVGYLDQDGFFSEYGPDNYERLNGTLNLNSEITDKINVDIRLNYTKSHLNRASLFPDRDVYGVGGFLPVRDPNGNYAAYDERSPNPIQAMAEGGFRENKDDKLQMDGTISWTPIPNLTLKAIGSFGYTTGRYTGFNKAYGYYGPEGLISFSHRRRANSIDEYMQYQYSNKGQFMANYDFTVGAKHDFNLTGVWVAEDDGRRQVRVNVEDIAGNEVPSFLLGDQSTDRIRGAMQEGASLSAIGRLSYNYDSRYLLEASVGAEANYRFPSENRWGTFPALSGGWRIAQEDFMDDFDFVNQLKLRVSWGQTGNSSGIGRFDYLPTYAISTPYAFAGGPVQGITTQGITTRDKEWERITMINYGLDVSLFNNRFYMTAETYKNDTENMLIPKVLPSVIGNLGDSRNNPVGNYGAYEVEGWELTLGWRDRFESGFNYEFSFNIADRNSEITSLDSDAEFEIGEGRYHERFDNIVGYPAGWNYFGFESAGLFQTQEEVDAWATQDNATGPGDIKYVDRNDDGEINDEDAVYLGDFEPHYTYGATIRLGYKNFDVKAIFSGVGKQNYYMDRNAVAPFYGDANSAFETQMDFWTPDNPDARYPRPYRGARHNYVYTDYWMIDGAYLKMTDLTLGYNIPQSVLERINIQDARLTVSGQNLFTISDVPDFLDPSTGRYDRYPALRGYSLGLNVTF</sequence>
<reference evidence="10 11" key="1">
    <citation type="submission" date="2018-05" db="EMBL/GenBank/DDBJ databases">
        <title>Marinilabilia rubrum sp. nov., isolated from saltern sediment.</title>
        <authorList>
            <person name="Zhang R."/>
        </authorList>
    </citation>
    <scope>NUCLEOTIDE SEQUENCE [LARGE SCALE GENOMIC DNA]</scope>
    <source>
        <strain evidence="10 11">WTE16</strain>
    </source>
</reference>
<accession>A0A2U2B936</accession>
<dbReference type="InterPro" id="IPR012910">
    <property type="entry name" value="Plug_dom"/>
</dbReference>
<protein>
    <recommendedName>
        <fullName evidence="9">TonB-dependent receptor plug domain-containing protein</fullName>
    </recommendedName>
</protein>
<feature type="domain" description="TonB-dependent receptor plug" evidence="9">
    <location>
        <begin position="125"/>
        <end position="230"/>
    </location>
</feature>
<dbReference type="InterPro" id="IPR008969">
    <property type="entry name" value="CarboxyPept-like_regulatory"/>
</dbReference>
<evidence type="ECO:0000256" key="5">
    <source>
        <dbReference type="ARBA" id="ARBA00023136"/>
    </source>
</evidence>
<dbReference type="Proteomes" id="UP000244956">
    <property type="component" value="Unassembled WGS sequence"/>
</dbReference>
<name>A0A2U2B936_9BACT</name>
<keyword evidence="4 7" id="KW-0812">Transmembrane</keyword>
<dbReference type="OrthoDB" id="778480at2"/>
<dbReference type="PROSITE" id="PS52016">
    <property type="entry name" value="TONB_DEPENDENT_REC_3"/>
    <property type="match status" value="1"/>
</dbReference>
<feature type="chain" id="PRO_5015433641" description="TonB-dependent receptor plug domain-containing protein" evidence="8">
    <location>
        <begin position="29"/>
        <end position="1030"/>
    </location>
</feature>